<reference evidence="4 5" key="1">
    <citation type="submission" date="2020-08" db="EMBL/GenBank/DDBJ databases">
        <title>Genomic Encyclopedia of Type Strains, Phase IV (KMG-IV): sequencing the most valuable type-strain genomes for metagenomic binning, comparative biology and taxonomic classification.</title>
        <authorList>
            <person name="Goeker M."/>
        </authorList>
    </citation>
    <scope>NUCLEOTIDE SEQUENCE [LARGE SCALE GENOMIC DNA]</scope>
    <source>
        <strain evidence="4 5">DSM 102238</strain>
    </source>
</reference>
<evidence type="ECO:0000259" key="3">
    <source>
        <dbReference type="Pfam" id="PF13778"/>
    </source>
</evidence>
<evidence type="ECO:0000313" key="5">
    <source>
        <dbReference type="Proteomes" id="UP000542776"/>
    </source>
</evidence>
<evidence type="ECO:0000256" key="2">
    <source>
        <dbReference type="SAM" id="SignalP"/>
    </source>
</evidence>
<dbReference type="Proteomes" id="UP000542776">
    <property type="component" value="Unassembled WGS sequence"/>
</dbReference>
<accession>A0A7W6EGE4</accession>
<dbReference type="InterPro" id="IPR025232">
    <property type="entry name" value="DUF4174"/>
</dbReference>
<comment type="caution">
    <text evidence="4">The sequence shown here is derived from an EMBL/GenBank/DDBJ whole genome shotgun (WGS) entry which is preliminary data.</text>
</comment>
<evidence type="ECO:0000313" key="4">
    <source>
        <dbReference type="EMBL" id="MBB3998265.1"/>
    </source>
</evidence>
<feature type="chain" id="PRO_5030630685" description="DUF4174 domain-containing protein" evidence="2">
    <location>
        <begin position="21"/>
        <end position="143"/>
    </location>
</feature>
<sequence>MSKFFIAAATLLAGVSVLPAASATLEDLRWNSRVLVLFAPAADDPVLVRQIEALRGAAAGLGERDLVVFAAAGSRILAVQGSPPSGETSASLAARLRPKDKAEVSAVLIGKDGGIKWRAAAPFPIGAVFDTIDAMPMRRSEMR</sequence>
<gene>
    <name evidence="4" type="ORF">GGR04_002104</name>
</gene>
<dbReference type="Pfam" id="PF13778">
    <property type="entry name" value="DUF4174"/>
    <property type="match status" value="1"/>
</dbReference>
<evidence type="ECO:0000256" key="1">
    <source>
        <dbReference type="ARBA" id="ARBA00022729"/>
    </source>
</evidence>
<dbReference type="RefSeq" id="WP_183199798.1">
    <property type="nucleotide sequence ID" value="NZ_JACIEK010000004.1"/>
</dbReference>
<name>A0A7W6EGE4_9HYPH</name>
<proteinExistence type="predicted"/>
<dbReference type="EMBL" id="JACIEK010000004">
    <property type="protein sequence ID" value="MBB3998265.1"/>
    <property type="molecule type" value="Genomic_DNA"/>
</dbReference>
<organism evidence="4 5">
    <name type="scientific">Aureimonas pseudogalii</name>
    <dbReference type="NCBI Taxonomy" id="1744844"/>
    <lineage>
        <taxon>Bacteria</taxon>
        <taxon>Pseudomonadati</taxon>
        <taxon>Pseudomonadota</taxon>
        <taxon>Alphaproteobacteria</taxon>
        <taxon>Hyphomicrobiales</taxon>
        <taxon>Aurantimonadaceae</taxon>
        <taxon>Aureimonas</taxon>
    </lineage>
</organism>
<feature type="signal peptide" evidence="2">
    <location>
        <begin position="1"/>
        <end position="20"/>
    </location>
</feature>
<feature type="domain" description="DUF4174" evidence="3">
    <location>
        <begin position="25"/>
        <end position="141"/>
    </location>
</feature>
<dbReference type="AlphaFoldDB" id="A0A7W6EGE4"/>
<keyword evidence="1 2" id="KW-0732">Signal</keyword>
<keyword evidence="5" id="KW-1185">Reference proteome</keyword>
<protein>
    <recommendedName>
        <fullName evidence="3">DUF4174 domain-containing protein</fullName>
    </recommendedName>
</protein>